<dbReference type="AlphaFoldDB" id="A0A197KEU3"/>
<name>A0A197KEU3_9FUNG</name>
<organism evidence="2 3">
    <name type="scientific">Linnemannia elongata AG-77</name>
    <dbReference type="NCBI Taxonomy" id="1314771"/>
    <lineage>
        <taxon>Eukaryota</taxon>
        <taxon>Fungi</taxon>
        <taxon>Fungi incertae sedis</taxon>
        <taxon>Mucoromycota</taxon>
        <taxon>Mortierellomycotina</taxon>
        <taxon>Mortierellomycetes</taxon>
        <taxon>Mortierellales</taxon>
        <taxon>Mortierellaceae</taxon>
        <taxon>Linnemannia</taxon>
    </lineage>
</organism>
<feature type="region of interest" description="Disordered" evidence="1">
    <location>
        <begin position="255"/>
        <end position="394"/>
    </location>
</feature>
<evidence type="ECO:0000313" key="3">
    <source>
        <dbReference type="Proteomes" id="UP000078512"/>
    </source>
</evidence>
<dbReference type="OrthoDB" id="2444356at2759"/>
<reference evidence="2 3" key="1">
    <citation type="submission" date="2016-05" db="EMBL/GenBank/DDBJ databases">
        <title>Genome sequencing reveals origins of a unique bacterial endosymbiosis in the earliest lineages of terrestrial Fungi.</title>
        <authorList>
            <consortium name="DOE Joint Genome Institute"/>
            <person name="Uehling J."/>
            <person name="Gryganskyi A."/>
            <person name="Hameed K."/>
            <person name="Tschaplinski T."/>
            <person name="Misztal P."/>
            <person name="Wu S."/>
            <person name="Desiro A."/>
            <person name="Vande Pol N."/>
            <person name="Du Z.-Y."/>
            <person name="Zienkiewicz A."/>
            <person name="Zienkiewicz K."/>
            <person name="Morin E."/>
            <person name="Tisserant E."/>
            <person name="Splivallo R."/>
            <person name="Hainaut M."/>
            <person name="Henrissat B."/>
            <person name="Ohm R."/>
            <person name="Kuo A."/>
            <person name="Yan J."/>
            <person name="Lipzen A."/>
            <person name="Nolan M."/>
            <person name="Labutti K."/>
            <person name="Barry K."/>
            <person name="Goldstein A."/>
            <person name="Labbe J."/>
            <person name="Schadt C."/>
            <person name="Tuskan G."/>
            <person name="Grigoriev I."/>
            <person name="Martin F."/>
            <person name="Vilgalys R."/>
            <person name="Bonito G."/>
        </authorList>
    </citation>
    <scope>NUCLEOTIDE SEQUENCE [LARGE SCALE GENOMIC DNA]</scope>
    <source>
        <strain evidence="2 3">AG-77</strain>
    </source>
</reference>
<evidence type="ECO:0000256" key="1">
    <source>
        <dbReference type="SAM" id="MobiDB-lite"/>
    </source>
</evidence>
<protein>
    <submittedName>
        <fullName evidence="2">Uncharacterized protein</fullName>
    </submittedName>
</protein>
<dbReference type="Proteomes" id="UP000078512">
    <property type="component" value="Unassembled WGS sequence"/>
</dbReference>
<feature type="compositionally biased region" description="Low complexity" evidence="1">
    <location>
        <begin position="256"/>
        <end position="339"/>
    </location>
</feature>
<feature type="compositionally biased region" description="Pro residues" evidence="1">
    <location>
        <begin position="340"/>
        <end position="356"/>
    </location>
</feature>
<proteinExistence type="predicted"/>
<accession>A0A197KEU3</accession>
<dbReference type="EMBL" id="KV442015">
    <property type="protein sequence ID" value="OAQ35196.1"/>
    <property type="molecule type" value="Genomic_DNA"/>
</dbReference>
<dbReference type="STRING" id="1314771.A0A197KEU3"/>
<keyword evidence="3" id="KW-1185">Reference proteome</keyword>
<evidence type="ECO:0000313" key="2">
    <source>
        <dbReference type="EMBL" id="OAQ35196.1"/>
    </source>
</evidence>
<sequence>MLSMSTLKHVFLLHINMQEAPTGGFMRTKIEREGPNREKDMLMLKISSAAKLVALAMASFMLASSTSAAPILNLHSEGGDSLPAIDCVKIQSDITRENAPVVLGEQGQIKIDVSGCGPSLVDTAQPWTVTLVNCEHHDDTVKLADLIGGADQKEYTFAVNTQSNTLMAINTGSGSSTATDSPKFHIQVDATSKDGTKRLTGRTASFNFAANSFFQKRDDDIIPPVDGAALPEIASPVDGASAPEVVEADKAEDISPAATATPPATPTVTGAPAVKPAAPAIPTGNPPTTTTVKNPPTTTTVTSTKPPVITTVKPSTTPVVTTTSIPSATSKTPTVAATPSPSPSPAPAVIPNPTYPNTPLEIIDPSTLAAPSGPNQAAPGDPAAPKVIQEPKKRPSSGEVFLKYAGAGSAILSTVGLGVGGLVGGIVGGTVGLLIGVSAALVNSLYYAPNVA</sequence>
<gene>
    <name evidence="2" type="ORF">K457DRAFT_13756</name>
</gene>